<dbReference type="InterPro" id="IPR014001">
    <property type="entry name" value="Helicase_ATP-bd"/>
</dbReference>
<dbReference type="PANTHER" id="PTHR10799">
    <property type="entry name" value="SNF2/RAD54 HELICASE FAMILY"/>
    <property type="match status" value="1"/>
</dbReference>
<name>A0A873WRU8_9CAUD</name>
<dbReference type="GO" id="GO:0005524">
    <property type="term" value="F:ATP binding"/>
    <property type="evidence" value="ECO:0007669"/>
    <property type="project" value="InterPro"/>
</dbReference>
<dbReference type="KEGG" id="vg:62680443"/>
<reference evidence="2" key="1">
    <citation type="submission" date="2020-10" db="EMBL/GenBank/DDBJ databases">
        <authorList>
            <person name="Ben Porat S."/>
            <person name="Alkalay-Oren S."/>
            <person name="Coppenhagen-Glazer S."/>
            <person name="Hazan R."/>
        </authorList>
    </citation>
    <scope>NUCLEOTIDE SEQUENCE</scope>
</reference>
<dbReference type="Gene3D" id="3.40.50.10810">
    <property type="entry name" value="Tandem AAA-ATPase domain"/>
    <property type="match status" value="1"/>
</dbReference>
<feature type="domain" description="Helicase ATP-binding" evidence="1">
    <location>
        <begin position="25"/>
        <end position="179"/>
    </location>
</feature>
<keyword evidence="3" id="KW-1185">Reference proteome</keyword>
<keyword evidence="2" id="KW-0547">Nucleotide-binding</keyword>
<dbReference type="PROSITE" id="PS51192">
    <property type="entry name" value="HELICASE_ATP_BIND_1"/>
    <property type="match status" value="1"/>
</dbReference>
<dbReference type="Proteomes" id="UP000663201">
    <property type="component" value="Segment"/>
</dbReference>
<sequence length="481" mass="56125">MTRADLHDYQVEARQFAFEVPYCGLFLEMGIGKTVITGTLIADLLDDFAVNRVLIIGPRRVANKTWPDEFKEWDHLCGYKVVPAIGDAKKRLAALNSTNPIISINRENISWLVNHYKGKWPFDMVVIDESSSFKSHQSRRFKDLTKVLPRIKRLVELTATPNGESYTAFFSQIYLLDRGQRFGKSFNKFRDKYFDYNPYNHKTTPREDTEMRILDKIKDICLVMRTADYLDQVEYVSHRIPVRLTEKQTELYTSFRENLVMMVPDAENVIIEAESAAILAQKSLQMCSGVVYNTYYDGVNENDVPIRKTDIYDIHEEKLDALEVFLEEMENAGKNVFLGYHFKSSRKRILERFPHIVEMDKDGENIKDWNAGRIKVYMAHPQSAGHGLNLQRGGHTILFYDIPYSFENYDQFIGRLDRQGQKYRVNVYHLIAVGTDENGNDVKLADRYVYDNLRRKEENQDWALTTLRDLRKAMKRKNKNG</sequence>
<evidence type="ECO:0000313" key="3">
    <source>
        <dbReference type="Proteomes" id="UP000663201"/>
    </source>
</evidence>
<dbReference type="Pfam" id="PF00176">
    <property type="entry name" value="SNF2-rel_dom"/>
    <property type="match status" value="1"/>
</dbReference>
<evidence type="ECO:0000313" key="2">
    <source>
        <dbReference type="EMBL" id="QPB11464.1"/>
    </source>
</evidence>
<dbReference type="RefSeq" id="YP_009997928.1">
    <property type="nucleotide sequence ID" value="NC_052979.1"/>
</dbReference>
<accession>A0A873WRU8</accession>
<dbReference type="InterPro" id="IPR000330">
    <property type="entry name" value="SNF2_N"/>
</dbReference>
<dbReference type="EMBL" id="MW145139">
    <property type="protein sequence ID" value="QPB11464.1"/>
    <property type="molecule type" value="Genomic_DNA"/>
</dbReference>
<keyword evidence="2" id="KW-0378">Hydrolase</keyword>
<evidence type="ECO:0000259" key="1">
    <source>
        <dbReference type="PROSITE" id="PS51192"/>
    </source>
</evidence>
<organism evidence="2 3">
    <name type="scientific">Providencia phage Kokobel1</name>
    <dbReference type="NCBI Taxonomy" id="2783540"/>
    <lineage>
        <taxon>Viruses</taxon>
        <taxon>Duplodnaviria</taxon>
        <taxon>Heunggongvirae</taxon>
        <taxon>Uroviricota</taxon>
        <taxon>Caudoviricetes</taxon>
        <taxon>Casjensviridae</taxon>
        <taxon>Kokobelvirus</taxon>
        <taxon>Kokobelvirus kokobel1</taxon>
    </lineage>
</organism>
<dbReference type="SUPFAM" id="SSF52540">
    <property type="entry name" value="P-loop containing nucleoside triphosphate hydrolases"/>
    <property type="match status" value="2"/>
</dbReference>
<dbReference type="InterPro" id="IPR027417">
    <property type="entry name" value="P-loop_NTPase"/>
</dbReference>
<protein>
    <submittedName>
        <fullName evidence="2">DNA helicase</fullName>
    </submittedName>
</protein>
<dbReference type="Gene3D" id="3.40.50.300">
    <property type="entry name" value="P-loop containing nucleotide triphosphate hydrolases"/>
    <property type="match status" value="1"/>
</dbReference>
<dbReference type="GO" id="GO:0004386">
    <property type="term" value="F:helicase activity"/>
    <property type="evidence" value="ECO:0007669"/>
    <property type="project" value="UniProtKB-KW"/>
</dbReference>
<keyword evidence="2" id="KW-0067">ATP-binding</keyword>
<dbReference type="SMART" id="SM00487">
    <property type="entry name" value="DEXDc"/>
    <property type="match status" value="1"/>
</dbReference>
<keyword evidence="2" id="KW-0347">Helicase</keyword>
<proteinExistence type="predicted"/>
<dbReference type="GeneID" id="62680443"/>
<dbReference type="InterPro" id="IPR038718">
    <property type="entry name" value="SNF2-like_sf"/>
</dbReference>